<feature type="compositionally biased region" description="Basic and acidic residues" evidence="6">
    <location>
        <begin position="806"/>
        <end position="821"/>
    </location>
</feature>
<feature type="region of interest" description="Disordered" evidence="6">
    <location>
        <begin position="4685"/>
        <end position="4710"/>
    </location>
</feature>
<evidence type="ECO:0000256" key="3">
    <source>
        <dbReference type="ARBA" id="ARBA00022771"/>
    </source>
</evidence>
<feature type="region of interest" description="Disordered" evidence="6">
    <location>
        <begin position="350"/>
        <end position="375"/>
    </location>
</feature>
<feature type="region of interest" description="Disordered" evidence="6">
    <location>
        <begin position="3297"/>
        <end position="3390"/>
    </location>
</feature>
<feature type="compositionally biased region" description="Basic and acidic residues" evidence="6">
    <location>
        <begin position="769"/>
        <end position="781"/>
    </location>
</feature>
<feature type="region of interest" description="Disordered" evidence="6">
    <location>
        <begin position="3633"/>
        <end position="3658"/>
    </location>
</feature>
<feature type="compositionally biased region" description="Basic and acidic residues" evidence="6">
    <location>
        <begin position="1684"/>
        <end position="1694"/>
    </location>
</feature>
<feature type="compositionally biased region" description="Polar residues" evidence="6">
    <location>
        <begin position="593"/>
        <end position="607"/>
    </location>
</feature>
<feature type="compositionally biased region" description="Basic and acidic residues" evidence="6">
    <location>
        <begin position="1623"/>
        <end position="1633"/>
    </location>
</feature>
<evidence type="ECO:0000256" key="5">
    <source>
        <dbReference type="PROSITE-ProRule" id="PRU00042"/>
    </source>
</evidence>
<feature type="compositionally biased region" description="Polar residues" evidence="6">
    <location>
        <begin position="3352"/>
        <end position="3390"/>
    </location>
</feature>
<feature type="compositionally biased region" description="Polar residues" evidence="6">
    <location>
        <begin position="2442"/>
        <end position="2452"/>
    </location>
</feature>
<feature type="region of interest" description="Disordered" evidence="6">
    <location>
        <begin position="4730"/>
        <end position="4757"/>
    </location>
</feature>
<feature type="region of interest" description="Disordered" evidence="6">
    <location>
        <begin position="4190"/>
        <end position="4233"/>
    </location>
</feature>
<feature type="region of interest" description="Disordered" evidence="6">
    <location>
        <begin position="1684"/>
        <end position="1777"/>
    </location>
</feature>
<feature type="compositionally biased region" description="Basic residues" evidence="6">
    <location>
        <begin position="1385"/>
        <end position="1399"/>
    </location>
</feature>
<evidence type="ECO:0000256" key="1">
    <source>
        <dbReference type="ARBA" id="ARBA00022723"/>
    </source>
</evidence>
<reference evidence="9" key="1">
    <citation type="submission" date="2025-08" db="UniProtKB">
        <authorList>
            <consortium name="RefSeq"/>
        </authorList>
    </citation>
    <scope>IDENTIFICATION</scope>
    <source>
        <tissue evidence="9">Thorax and Abdomen</tissue>
    </source>
</reference>
<dbReference type="InterPro" id="IPR048385">
    <property type="entry name" value="Med15_central"/>
</dbReference>
<keyword evidence="8" id="KW-1185">Reference proteome</keyword>
<keyword evidence="3 5" id="KW-0863">Zinc-finger</keyword>
<feature type="compositionally biased region" description="Low complexity" evidence="6">
    <location>
        <begin position="203"/>
        <end position="214"/>
    </location>
</feature>
<feature type="region of interest" description="Disordered" evidence="6">
    <location>
        <begin position="3103"/>
        <end position="3127"/>
    </location>
</feature>
<proteinExistence type="predicted"/>
<feature type="compositionally biased region" description="Polar residues" evidence="6">
    <location>
        <begin position="701"/>
        <end position="711"/>
    </location>
</feature>
<feature type="compositionally biased region" description="Polar residues" evidence="6">
    <location>
        <begin position="4730"/>
        <end position="4739"/>
    </location>
</feature>
<evidence type="ECO:0000256" key="2">
    <source>
        <dbReference type="ARBA" id="ARBA00022737"/>
    </source>
</evidence>
<feature type="domain" description="C2H2-type" evidence="7">
    <location>
        <begin position="2998"/>
        <end position="3020"/>
    </location>
</feature>
<sequence length="4824" mass="541877">METINDLIVDLGNPNNEVIMDAYDKKFAEMQKYIPFLEAMIERLQKVKDKSREAQLQKMQSLHGILSNSKRKLRIETLQRCEDVLQKLHNKVEKGNTAGINPLHKKSGENSTQNASSKDTAKTKLAEPSQEKMLENETPASPSPTGSPEHMPKSTPIIIPTERSDEASTCKCDSKPASPDQCENIPVTIPIIIPTERKAECKNNQNSTNHNSNNCGSDSNDPFSEWDMLEESENQINKSRRNTWQSVIAPGTDVATAAKLVCDNLPQKVIPEGRPHVPMAPRHIPAIPAPSLGGLRRIMPTFDKSRHGSTSAGTMHSDRRSQSPVNVPEVRLKSPDPDILFPRLKITSPRQKDCINQPKLSPKPSTPLLVSPPSVLTEPPLSIEDLAELLCEESDCGKKDQHNKDIAANDAKSKTSKNSGIDDVGKSKMETLAGRNQRRNLKEGSEVSKVPNSFVLTQEDIDRESERRWEEIDKHIVKLTARRCLPHKHSISSSSSRPETSKAGDTKVTPSPPRISQPLLSPSLLSADKPVDHRNLPPSPMQNTMIEKENEKEHRYADNYERHPRQFRDLQERECGDDAKDMNVVSGNLSRPTEEQVGNMTYPNLRNNMDPGSKTDESIRNAPLYQRRSQSNVLSADAACTLGRNDEYRRENVDYFNRNTGTMTKRNPLLPSPMAPEFTNSPQWGSGPNYSGNIRPPPTQAPSNTYQRNQNNTNFHQDMWQMGSNCPPGMTPDFHQMNDPESRIPQFNPHPPPIRPMINPASRPQETNRGLHAEGGFREETPGPTSVIPPLLSPSAYPTGPQYRNTRMENRSYDASYDRPSDISQPRHTWDSSTTRVSDVGYRRDGDSARGRSGNDGPACRPGTSAPYTRPSTPSSLWSRDRERNDNDWNRRGRGRERYYNDRGGRGDSRCGFIRDSRRTEWERDGHNERDNRVRLNKDNRVSERDPRMRTEQKPPSPVIPKETVAATTVRDPRLIKDAFNVVDSVKDVVGSSGDRDPRRRISETKGSRKSSPNGIQPRGKEKNKNQKLMEAKNRRESEAEDKESDKMLKDKLHSPLECLYGVIDTKAKTGQGYGLQKFKIPKIKRPDPPPPPPKIETAIIEVKVSEISSSVMHEQLPVTSQQNAKDEKNEGDQITRKAKEESGRTDDAASALAVHISKPEQLDDNKVHDAINNKVVSPIGDDVHDAVVTSTQVHPIIDSVQQLDSIDPPKQSDTSKPKEEVTKEWIEALIRKSFEFGQGKQLFDQAKLLHKLGEALHSKKMKKIKKIIESDSESSSSSTEKVMESRKLQVRKKRRVIFSDSSDEESLADRLGLLKDTLNEQNTNDPTKIADIEQESKLNASSQNDNDTASESKLDIVEKSKNSDEDEKVSNATTAVEQLAISTPKKKRGYKKRGKGSKKKESATENPVDSKLAESNLPKDNPQPLDENEKVKEKVPAKIKNKRRNSLEMLQEDIREMFISEGVVTATGHRMCRLIKEGNGNLNSTVPTLPNSSSDAADKKTRKSGSKHTINSETDETDFADQLKANDFDQNNRNKYKASKASQPEATKGSHLGLQKRTSKRVSKVISRQYIESSDSEDDEPLINSLTPSESLKSLYSSQSEATTVTEPSESPQKSEASQSLDAEKFEESREVMLRRSKRIPRVIVEKTEPSRIDSSKIMFESSSDESFGIDVSDLAAAVDISLHPEPESRPEPEVVVSLRVSRRKTRMQTTETHNQRSKNDKSAKTTEDKVDDAMSLTDEGSVLSDISMSGSSTLSRRNTKSSNTKNTTKGQQDTNEELLSNILIGLTAKPATEKVTEEIEKESDADADEELDESICDTEGIKKGVTKRKKKKFNWQLGILSKKKRKKKKTSASISPEIPALEADLNDKTVNIVESLDASQEPGNSNLSRNNDTLDNDDVTFQQSVPGTDSVNSNSEVRGCKNMNIPDKKQSTDDGEPADIEHITGNEVYSIDQVNTFEDLSSSEAEKLLEHAWTGQERYKCMLCTFTGKNIVHHYKLNHPEDEVLISRLPQSDAKVAIEESSNSDMRRAGLKSCCNEKFEYNCRFCLFCTTDTKELAKEAFYEHCTGHTGEYRFKCVSCPYQTVAKSSLKSHYYKVCRKFADNVSVAIIEDSIPEEDAVNGYICSLCNFVQLKKCNIEKHLLTKHRYNSTAKIVEINMSKRVNAGSSTKIDSTIMFKDNMVGNDNVSTPEKTSVTVTEVLDQTDEIIEIIENATDIQRVPMTGTDSPQKKISIANVNTEIKITEESTCLQVPTDAENSEKEVDNAAGKKALVVEKIGINESMETAFVLPQQENETSTVGGNLSVFVCPPEVAIKEHEIQLQRKKKMQEIVENIGIKVNKDGINKSLSIIDKLKVKMDTNSQVDKEPNAIERNSRDPLMSLPDKSQPCSDINLFQSDVEENLCDKKPSKLNIDENSFNQITLVPDSNLNISMNCEEGLSLQDNLNGSNNSESKPKDPLVSFDDTLPDFGSDTETSDVEMTSTFVPFESDSSNEQSENQISQDVNSLLKETATDNNASARGLMAITIQRLAAQLQSAKTGMSSQATDDEQMNVDQVNDEKIIPEAPDVVPLSHIKELWNNQFTKPKEAKLEPSDDSSPPKTLIRIRRLSGDKLSVPSNPVEAHEENQLSSTEGSASDLGVDVLQTDTEEECSFLRIENVVSLAPTGDDAEDESSIISDIRKAVETSPVKPRISILKKSPIILQKVGNRSVLNQRLMNTMNNTGEPLKIIPLKSLPSTSQTSNKQVVTNIVPVQSTSKLQNNTHLKKSVFMPKIVKTTGTATIATQVKPAGSVQVPVKPNYKIIKLTRTATLLKHKECVAQSIAIKLKSPEAYQLMLTPAKLCHMFKCMARDCTYTTSSLEYFKKHCNEHESVCVKEKAIRPFGYQNCAYCCTVLDDWDAMEAHLINRHAHCRYQCRFCFYRAVTQSYVELHQAVSHPSQVITVLQGKAIHDKIPDERMDRSECVKPFICQQECWKSFYIPEKFISHLKTKHGPLLSIYKCHLCAQTSLKPEQLVSHYKIHGIYKYQCMYCVNGSDMLWELHNHLSNVHCNLPPHVIERNLMSQATKEQNVIDQLIVKNVEDDFKYTDLVTNIEEIPEECWQLAKPQSQNDDQSTSKNSSSTSPTEIFLSSSDRGVNISLLKRNLFSQISESGETQSNATGTPAMSRYTIQDTNEDESLDNRISIPEVDDPNEYCIPLNIELLPDKSHIDKSISNSSLGQSQEHRLKTCLSFEYSANNDSDGCPDVGNSQKLVEESDLRKTLLTIENATDPLSLNTHSNSLEQLVRDKGVKRSDSFNNFAHDGYSDSSPIAIDSTEKKAEPSDDSDIEILEDNTQTVTKSSKPEVKTTENAKTHSQISTSTATTSDKTEETQSVMESNSNDTNLNITPNTNLETTSNAVRQLLTLDDIKDTGFTGSDLYKCGNYNCSFNSDTPELLKCHLSTCTADNDIKSLICAHCKKRFVKVGFLLEHLKTHSLKRFGCSLCSMRCTMPYQAMSHMKSKHKFASNKLVPADPKNPSTDGLFVVQPIRGATEKGRGKKRTPTKVSDKENEKSIDVEKLSFNPDEIESLPRQAIYNREVMCAVCPYRTKVRTNMIRHLQLHAKDESVPESGPVNPVPCLDKKERMFDKMVNLASSSHQNGRMGSKSRDVSKENTDDASLPQFVPEHKRYVCGVAECNYLTVDDTMLRCHLKALHSDEPYFRCPHCSSPQPGQETQNIGIDKMGIHLKMHDTRLYKCSHCNHHHYHRHVVERHLSDKHGDKRPFVKVIREPESVETTQNVQDEVEDEGPDRDGNHWKCNLCDYKCIYKNEMISHASTEHEERSQFKCGECSYKTTGKINIEQHFVSRHPEEPQIKYDMIYQKLKGGLKKIGEMTDQGTTDEPFDTTPLWRRDMPRIRHIRGILLEDEEAAAATDSPVKSAKRKSEGSDIIGKQAKLKPSKSTASEIGKSSDEKVKIITAKTTEIKKGTEPNSPINERVSKIRAVDKLRLLDKTEDDKLPESLENPVTDTSISEDFSELSDSEMGQFGPYGKPNGTLYVCTLCNYFETRYKHDLRDHLYRELKYKKWHCRACGFLSVNRHTLVKHFTKQHPGEEPDHEMLTPDNSIEEWVTTLLQRQTSIIKGITKKSSSKTKVDKLTPSGPSQVSRQFKKSAKEINPSVQTVIKATDDTSKTFDLTHAISKLQDSSIDANMEADVDDEDSRDNNDLVIDLKDDNLEEAEVQKEKTTSTKSRDSKDGEKTLLCKHCNMRFARLRGFKLHVQVAHLKRLDFLCPYCDRSTNSEVLMRQHITAKHPDLPVKIIHNPAAGGPELTKEFWEKEYGLVCSGKTKKRKRQSSAADLNKLKDDTDRTACRDVCDLCGFSALNLTGFKAHMRMHANKSTIKCGHCAFSGSADTDVWQHWKVSHPHAPFKVEELSTAGPSNRSPVLSDEKKSRIEEYSDDVEEEQVPLAGDTSEKLIFCCFYCSLHSSSLDTVRSHWKMIHKERKDENDPSKWKTGLPFKYKTMCMPLQSSPQNLLQCSYCDKKGVKATLRVHIRRKHSHLPPRFIKLDDMAEQGWTCQWCNEFCETEEKMNHHQDMFHSHLPLHFKKQEYEEQHRGYSCPECSFTSVSIGGMQKHVVKHVNFLTCKYCNAAFASQNLVAAHNAEFHPGLELKIDSISNYDSLVTSMMSKVKWSKPKQWVMSTTMTGETKVGTEPKKHAVAKKSTAKPPSRVQFSPNKMRCVARKSTKTLTRHSSSFLVNSSRDHLGASSPNSDRNPMRSPAGFSYYRVTSPPISLASLSTYMSVGGHQMKVNCATLGQLMNINPRVMVKDLRQDLKSSALFSHRT</sequence>
<feature type="compositionally biased region" description="Polar residues" evidence="6">
    <location>
        <begin position="109"/>
        <end position="118"/>
    </location>
</feature>
<feature type="compositionally biased region" description="Basic and acidic residues" evidence="6">
    <location>
        <begin position="119"/>
        <end position="135"/>
    </location>
</feature>
<evidence type="ECO:0000313" key="8">
    <source>
        <dbReference type="Proteomes" id="UP000829291"/>
    </source>
</evidence>
<feature type="region of interest" description="Disordered" evidence="6">
    <location>
        <begin position="659"/>
        <end position="711"/>
    </location>
</feature>
<accession>A0ABM3FM06</accession>
<evidence type="ECO:0000256" key="6">
    <source>
        <dbReference type="SAM" id="MobiDB-lite"/>
    </source>
</evidence>
<feature type="compositionally biased region" description="Basic and acidic residues" evidence="6">
    <location>
        <begin position="4199"/>
        <end position="4233"/>
    </location>
</feature>
<feature type="domain" description="C2H2-type" evidence="7">
    <location>
        <begin position="2967"/>
        <end position="2991"/>
    </location>
</feature>
<feature type="compositionally biased region" description="Basic and acidic residues" evidence="6">
    <location>
        <begin position="162"/>
        <end position="174"/>
    </location>
</feature>
<feature type="compositionally biased region" description="Polar residues" evidence="6">
    <location>
        <begin position="822"/>
        <end position="837"/>
    </location>
</feature>
<feature type="region of interest" description="Disordered" evidence="6">
    <location>
        <begin position="93"/>
        <end position="183"/>
    </location>
</feature>
<feature type="compositionally biased region" description="Polar residues" evidence="6">
    <location>
        <begin position="1746"/>
        <end position="1756"/>
    </location>
</feature>
<feature type="region of interest" description="Disordered" evidence="6">
    <location>
        <begin position="1200"/>
        <end position="1220"/>
    </location>
</feature>
<feature type="compositionally biased region" description="Basic and acidic residues" evidence="6">
    <location>
        <begin position="841"/>
        <end position="850"/>
    </location>
</feature>
<feature type="region of interest" description="Disordered" evidence="6">
    <location>
        <begin position="2612"/>
        <end position="2635"/>
    </location>
</feature>
<dbReference type="PANTHER" id="PTHR24379:SF121">
    <property type="entry name" value="C2H2-TYPE DOMAIN-CONTAINING PROTEIN"/>
    <property type="match status" value="1"/>
</dbReference>
<feature type="compositionally biased region" description="Basic and acidic residues" evidence="6">
    <location>
        <begin position="994"/>
        <end position="1007"/>
    </location>
</feature>
<feature type="compositionally biased region" description="Polar residues" evidence="6">
    <location>
        <begin position="1879"/>
        <end position="1918"/>
    </location>
</feature>
<feature type="compositionally biased region" description="Basic and acidic residues" evidence="6">
    <location>
        <begin position="1715"/>
        <end position="1734"/>
    </location>
</feature>
<feature type="domain" description="C2H2-type" evidence="7">
    <location>
        <begin position="3733"/>
        <end position="3761"/>
    </location>
</feature>
<dbReference type="GeneID" id="107227843"/>
<feature type="compositionally biased region" description="Basic and acidic residues" evidence="6">
    <location>
        <begin position="3340"/>
        <end position="3351"/>
    </location>
</feature>
<feature type="region of interest" description="Disordered" evidence="6">
    <location>
        <begin position="397"/>
        <end position="447"/>
    </location>
</feature>
<dbReference type="Proteomes" id="UP000829291">
    <property type="component" value="Chromosome 2"/>
</dbReference>
<dbReference type="Pfam" id="PF21538">
    <property type="entry name" value="Med15_M"/>
    <property type="match status" value="1"/>
</dbReference>
<feature type="region of interest" description="Disordered" evidence="6">
    <location>
        <begin position="758"/>
        <end position="912"/>
    </location>
</feature>
<feature type="domain" description="C2H2-type" evidence="7">
    <location>
        <begin position="3451"/>
        <end position="3478"/>
    </location>
</feature>
<dbReference type="PROSITE" id="PS00028">
    <property type="entry name" value="ZINC_FINGER_C2H2_1"/>
    <property type="match status" value="3"/>
</dbReference>
<dbReference type="Gene3D" id="3.30.160.60">
    <property type="entry name" value="Classic Zinc Finger"/>
    <property type="match status" value="6"/>
</dbReference>
<dbReference type="InterPro" id="IPR013087">
    <property type="entry name" value="Znf_C2H2_type"/>
</dbReference>
<feature type="region of interest" description="Disordered" evidence="6">
    <location>
        <begin position="933"/>
        <end position="963"/>
    </location>
</feature>
<dbReference type="PANTHER" id="PTHR24379">
    <property type="entry name" value="KRAB AND ZINC FINGER DOMAIN-CONTAINING"/>
    <property type="match status" value="1"/>
</dbReference>
<feature type="domain" description="C2H2-type" evidence="7">
    <location>
        <begin position="4064"/>
        <end position="4092"/>
    </location>
</feature>
<evidence type="ECO:0000256" key="4">
    <source>
        <dbReference type="ARBA" id="ARBA00022833"/>
    </source>
</evidence>
<feature type="region of interest" description="Disordered" evidence="6">
    <location>
        <begin position="301"/>
        <end position="336"/>
    </location>
</feature>
<keyword evidence="2" id="KW-0677">Repeat</keyword>
<feature type="compositionally biased region" description="Basic and acidic residues" evidence="6">
    <location>
        <begin position="1351"/>
        <end position="1364"/>
    </location>
</feature>
<feature type="compositionally biased region" description="Low complexity" evidence="6">
    <location>
        <begin position="358"/>
        <end position="375"/>
    </location>
</feature>
<feature type="compositionally biased region" description="Polar residues" evidence="6">
    <location>
        <begin position="1338"/>
        <end position="1350"/>
    </location>
</feature>
<feature type="compositionally biased region" description="Low complexity" evidence="6">
    <location>
        <begin position="1590"/>
        <end position="1602"/>
    </location>
</feature>
<feature type="region of interest" description="Disordered" evidence="6">
    <location>
        <begin position="1479"/>
        <end position="1633"/>
    </location>
</feature>
<feature type="compositionally biased region" description="Acidic residues" evidence="6">
    <location>
        <begin position="3321"/>
        <end position="3330"/>
    </location>
</feature>
<feature type="compositionally biased region" description="Low complexity" evidence="6">
    <location>
        <begin position="3107"/>
        <end position="3122"/>
    </location>
</feature>
<evidence type="ECO:0000259" key="7">
    <source>
        <dbReference type="PROSITE" id="PS50157"/>
    </source>
</evidence>
<protein>
    <submittedName>
        <fullName evidence="9">Uncharacterized protein LOC107227843 isoform X1</fullName>
    </submittedName>
</protein>
<feature type="region of interest" description="Disordered" evidence="6">
    <location>
        <begin position="4128"/>
        <end position="4150"/>
    </location>
</feature>
<keyword evidence="1" id="KW-0479">Metal-binding</keyword>
<feature type="compositionally biased region" description="Low complexity" evidence="6">
    <location>
        <begin position="1762"/>
        <end position="1771"/>
    </location>
</feature>
<feature type="region of interest" description="Disordered" evidence="6">
    <location>
        <begin position="989"/>
        <end position="1049"/>
    </location>
</feature>
<dbReference type="SMART" id="SM00355">
    <property type="entry name" value="ZnF_C2H2"/>
    <property type="match status" value="28"/>
</dbReference>
<feature type="compositionally biased region" description="Polar residues" evidence="6">
    <location>
        <begin position="866"/>
        <end position="877"/>
    </location>
</feature>
<feature type="region of interest" description="Disordered" evidence="6">
    <location>
        <begin position="202"/>
        <end position="225"/>
    </location>
</feature>
<feature type="region of interest" description="Disordered" evidence="6">
    <location>
        <begin position="487"/>
        <end position="546"/>
    </location>
</feature>
<name>A0ABM3FM06_NEOLC</name>
<feature type="compositionally biased region" description="Basic and acidic residues" evidence="6">
    <location>
        <begin position="1428"/>
        <end position="1437"/>
    </location>
</feature>
<feature type="compositionally biased region" description="Polar residues" evidence="6">
    <location>
        <begin position="1603"/>
        <end position="1622"/>
    </location>
</feature>
<feature type="region of interest" description="Disordered" evidence="6">
    <location>
        <begin position="2442"/>
        <end position="2476"/>
    </location>
</feature>
<feature type="compositionally biased region" description="Low complexity" evidence="6">
    <location>
        <begin position="516"/>
        <end position="526"/>
    </location>
</feature>
<feature type="region of interest" description="Disordered" evidence="6">
    <location>
        <begin position="593"/>
        <end position="615"/>
    </location>
</feature>
<feature type="compositionally biased region" description="Basic and acidic residues" evidence="6">
    <location>
        <begin position="879"/>
        <end position="912"/>
    </location>
</feature>
<feature type="region of interest" description="Disordered" evidence="6">
    <location>
        <begin position="3530"/>
        <end position="3551"/>
    </location>
</feature>
<keyword evidence="4" id="KW-0862">Zinc</keyword>
<feature type="compositionally biased region" description="Polar residues" evidence="6">
    <location>
        <begin position="678"/>
        <end position="692"/>
    </location>
</feature>
<feature type="compositionally biased region" description="Basic and acidic residues" evidence="6">
    <location>
        <begin position="397"/>
        <end position="413"/>
    </location>
</feature>
<dbReference type="RefSeq" id="XP_046589048.1">
    <property type="nucleotide sequence ID" value="XM_046733092.1"/>
</dbReference>
<feature type="region of interest" description="Disordered" evidence="6">
    <location>
        <begin position="3907"/>
        <end position="3947"/>
    </location>
</feature>
<dbReference type="PROSITE" id="PS50157">
    <property type="entry name" value="ZINC_FINGER_C2H2_2"/>
    <property type="match status" value="5"/>
</dbReference>
<feature type="compositionally biased region" description="Basic and acidic residues" evidence="6">
    <location>
        <begin position="3644"/>
        <end position="3653"/>
    </location>
</feature>
<organism evidence="8 9">
    <name type="scientific">Neodiprion lecontei</name>
    <name type="common">Redheaded pine sawfly</name>
    <dbReference type="NCBI Taxonomy" id="441921"/>
    <lineage>
        <taxon>Eukaryota</taxon>
        <taxon>Metazoa</taxon>
        <taxon>Ecdysozoa</taxon>
        <taxon>Arthropoda</taxon>
        <taxon>Hexapoda</taxon>
        <taxon>Insecta</taxon>
        <taxon>Pterygota</taxon>
        <taxon>Neoptera</taxon>
        <taxon>Endopterygota</taxon>
        <taxon>Hymenoptera</taxon>
        <taxon>Tenthredinoidea</taxon>
        <taxon>Diprionidae</taxon>
        <taxon>Diprioninae</taxon>
        <taxon>Neodiprion</taxon>
    </lineage>
</organism>
<feature type="compositionally biased region" description="Basic and acidic residues" evidence="6">
    <location>
        <begin position="1019"/>
        <end position="1049"/>
    </location>
</feature>
<feature type="region of interest" description="Disordered" evidence="6">
    <location>
        <begin position="1118"/>
        <end position="1152"/>
    </location>
</feature>
<gene>
    <name evidence="9" type="primary">LOC107227843</name>
</gene>
<feature type="compositionally biased region" description="Polar residues" evidence="6">
    <location>
        <begin position="1481"/>
        <end position="1496"/>
    </location>
</feature>
<evidence type="ECO:0000313" key="9">
    <source>
        <dbReference type="RefSeq" id="XP_046589048.1"/>
    </source>
</evidence>
<feature type="region of interest" description="Disordered" evidence="6">
    <location>
        <begin position="1878"/>
        <end position="1938"/>
    </location>
</feature>
<feature type="compositionally biased region" description="Basic and acidic residues" evidence="6">
    <location>
        <begin position="933"/>
        <end position="953"/>
    </location>
</feature>
<feature type="region of interest" description="Disordered" evidence="6">
    <location>
        <begin position="1268"/>
        <end position="1443"/>
    </location>
</feature>
<feature type="compositionally biased region" description="Basic and acidic residues" evidence="6">
    <location>
        <begin position="1125"/>
        <end position="1148"/>
    </location>
</feature>